<evidence type="ECO:0000256" key="2">
    <source>
        <dbReference type="SAM" id="SignalP"/>
    </source>
</evidence>
<feature type="region of interest" description="Disordered" evidence="1">
    <location>
        <begin position="176"/>
        <end position="204"/>
    </location>
</feature>
<feature type="domain" description="PepSY" evidence="3">
    <location>
        <begin position="42"/>
        <end position="99"/>
    </location>
</feature>
<evidence type="ECO:0000313" key="5">
    <source>
        <dbReference type="Proteomes" id="UP001217838"/>
    </source>
</evidence>
<comment type="caution">
    <text evidence="4">The sequence shown here is derived from an EMBL/GenBank/DDBJ whole genome shotgun (WGS) entry which is preliminary data.</text>
</comment>
<proteinExistence type="predicted"/>
<reference evidence="4 5" key="1">
    <citation type="submission" date="2022-11" db="EMBL/GenBank/DDBJ databases">
        <title>Minimal conservation of predation-associated metabolite biosynthetic gene clusters underscores biosynthetic potential of Myxococcota including descriptions for ten novel species: Archangium lansinium sp. nov., Myxococcus landrumus sp. nov., Nannocystis bai.</title>
        <authorList>
            <person name="Ahearne A."/>
            <person name="Stevens C."/>
            <person name="Dowd S."/>
        </authorList>
    </citation>
    <scope>NUCLEOTIDE SEQUENCE [LARGE SCALE GENOMIC DNA]</scope>
    <source>
        <strain evidence="4 5">NCELM</strain>
    </source>
</reference>
<evidence type="ECO:0000259" key="3">
    <source>
        <dbReference type="Pfam" id="PF03413"/>
    </source>
</evidence>
<protein>
    <submittedName>
        <fullName evidence="4">PepSY domain-containing protein</fullName>
    </submittedName>
</protein>
<accession>A0ABT5B3X7</accession>
<evidence type="ECO:0000256" key="1">
    <source>
        <dbReference type="SAM" id="MobiDB-lite"/>
    </source>
</evidence>
<dbReference type="Pfam" id="PF03413">
    <property type="entry name" value="PepSY"/>
    <property type="match status" value="1"/>
</dbReference>
<feature type="signal peptide" evidence="2">
    <location>
        <begin position="1"/>
        <end position="24"/>
    </location>
</feature>
<dbReference type="RefSeq" id="WP_271996293.1">
    <property type="nucleotide sequence ID" value="NZ_JAQNDN010000002.1"/>
</dbReference>
<dbReference type="EMBL" id="JAQNDN010000002">
    <property type="protein sequence ID" value="MDC0667837.1"/>
    <property type="molecule type" value="Genomic_DNA"/>
</dbReference>
<dbReference type="Gene3D" id="3.10.450.40">
    <property type="match status" value="1"/>
</dbReference>
<dbReference type="Proteomes" id="UP001217838">
    <property type="component" value="Unassembled WGS sequence"/>
</dbReference>
<sequence>MLTIARKSLFIVTTMLLAVGCDLADDRNVAHVREAVTGAESSLAEAIDAAAQAVPAGVLVDAELEVEASKPVYEVRLLDGDALTKVHVDPDTAAVLRTEVDTDADDIADATAAAAVLHDSPLDPAAAIATAEAERPGGIAFEFEVKDGLLEVEVVDDAGLFEIRIDPADGSVVEVDISDDHGGANEPGDDNGGANEPGDDNGGA</sequence>
<keyword evidence="2" id="KW-0732">Signal</keyword>
<gene>
    <name evidence="4" type="ORF">POL58_08815</name>
</gene>
<dbReference type="PROSITE" id="PS51257">
    <property type="entry name" value="PROKAR_LIPOPROTEIN"/>
    <property type="match status" value="1"/>
</dbReference>
<dbReference type="InterPro" id="IPR025711">
    <property type="entry name" value="PepSY"/>
</dbReference>
<name>A0ABT5B3X7_9BACT</name>
<keyword evidence="5" id="KW-1185">Reference proteome</keyword>
<evidence type="ECO:0000313" key="4">
    <source>
        <dbReference type="EMBL" id="MDC0667837.1"/>
    </source>
</evidence>
<organism evidence="4 5">
    <name type="scientific">Nannocystis radixulma</name>
    <dbReference type="NCBI Taxonomy" id="2995305"/>
    <lineage>
        <taxon>Bacteria</taxon>
        <taxon>Pseudomonadati</taxon>
        <taxon>Myxococcota</taxon>
        <taxon>Polyangia</taxon>
        <taxon>Nannocystales</taxon>
        <taxon>Nannocystaceae</taxon>
        <taxon>Nannocystis</taxon>
    </lineage>
</organism>
<feature type="chain" id="PRO_5046429658" evidence="2">
    <location>
        <begin position="25"/>
        <end position="204"/>
    </location>
</feature>